<accession>A0ABM7VAT9</accession>
<gene>
    <name evidence="8" type="ORF">PEPS_03090</name>
</gene>
<comment type="similarity">
    <text evidence="1 5">Belongs to the iron/manganese superoxide dismutase family.</text>
</comment>
<comment type="catalytic activity">
    <reaction evidence="5">
        <text>2 superoxide + 2 H(+) = H2O2 + O2</text>
        <dbReference type="Rhea" id="RHEA:20696"/>
        <dbReference type="ChEBI" id="CHEBI:15378"/>
        <dbReference type="ChEBI" id="CHEBI:15379"/>
        <dbReference type="ChEBI" id="CHEBI:16240"/>
        <dbReference type="ChEBI" id="CHEBI:18421"/>
        <dbReference type="EC" id="1.15.1.1"/>
    </reaction>
</comment>
<sequence length="258" mass="28624">MNKKQNLPKTNSRRAFVKNATKAAILSAAGLSVIGTMSACEEKSKEESSATSENKQVKPTVFTQAALPYEFAALEPHIDAQTMEIHYGKHHAGYVRKLNAAVEKEGVSDDLNTIFQHISKYNTAIRNNGGGHYNHTLFWEGMTPAGEGKPTGALAKAINKDFGSFEDFKTKFSAAASGRFGSGWAWLVITADKKLAIGSTPNQDNPLMADAEIKGTPLLNLDVWEHAYYLKYQNMRADYISSWWNLVNWEEVARRFES</sequence>
<evidence type="ECO:0000313" key="9">
    <source>
        <dbReference type="Proteomes" id="UP001354989"/>
    </source>
</evidence>
<evidence type="ECO:0000259" key="6">
    <source>
        <dbReference type="Pfam" id="PF00081"/>
    </source>
</evidence>
<dbReference type="Gene3D" id="1.10.287.990">
    <property type="entry name" value="Fe,Mn superoxide dismutase (SOD) domain"/>
    <property type="match status" value="1"/>
</dbReference>
<keyword evidence="4 5" id="KW-0560">Oxidoreductase</keyword>
<name>A0ABM7VAT9_9BACT</name>
<evidence type="ECO:0000256" key="5">
    <source>
        <dbReference type="RuleBase" id="RU000414"/>
    </source>
</evidence>
<evidence type="ECO:0000256" key="1">
    <source>
        <dbReference type="ARBA" id="ARBA00008714"/>
    </source>
</evidence>
<evidence type="ECO:0000259" key="7">
    <source>
        <dbReference type="Pfam" id="PF02777"/>
    </source>
</evidence>
<dbReference type="InterPro" id="IPR036324">
    <property type="entry name" value="Mn/Fe_SOD_N_sf"/>
</dbReference>
<dbReference type="InterPro" id="IPR019833">
    <property type="entry name" value="Mn/Fe_SOD_BS"/>
</dbReference>
<dbReference type="SUPFAM" id="SSF54719">
    <property type="entry name" value="Fe,Mn superoxide dismutase (SOD), C-terminal domain"/>
    <property type="match status" value="1"/>
</dbReference>
<dbReference type="PROSITE" id="PS00088">
    <property type="entry name" value="SOD_MN"/>
    <property type="match status" value="1"/>
</dbReference>
<dbReference type="RefSeq" id="WP_338397459.1">
    <property type="nucleotide sequence ID" value="NZ_AP025292.1"/>
</dbReference>
<dbReference type="Pfam" id="PF02777">
    <property type="entry name" value="Sod_Fe_C"/>
    <property type="match status" value="1"/>
</dbReference>
<dbReference type="InterPro" id="IPR006311">
    <property type="entry name" value="TAT_signal"/>
</dbReference>
<dbReference type="InterPro" id="IPR019831">
    <property type="entry name" value="Mn/Fe_SOD_N"/>
</dbReference>
<dbReference type="Gene3D" id="3.55.40.20">
    <property type="entry name" value="Iron/manganese superoxide dismutase, C-terminal domain"/>
    <property type="match status" value="1"/>
</dbReference>
<dbReference type="PANTHER" id="PTHR43595">
    <property type="entry name" value="37S RIBOSOMAL PROTEIN S26, MITOCHONDRIAL"/>
    <property type="match status" value="1"/>
</dbReference>
<comment type="function">
    <text evidence="5">Destroys radicals which are normally produced within the cells and which are toxic to biological systems.</text>
</comment>
<keyword evidence="9" id="KW-1185">Reference proteome</keyword>
<dbReference type="InterPro" id="IPR036314">
    <property type="entry name" value="SOD_C_sf"/>
</dbReference>
<dbReference type="SUPFAM" id="SSF46609">
    <property type="entry name" value="Fe,Mn superoxide dismutase (SOD), N-terminal domain"/>
    <property type="match status" value="1"/>
</dbReference>
<dbReference type="PANTHER" id="PTHR43595:SF2">
    <property type="entry name" value="SMALL RIBOSOMAL SUBUNIT PROTEIN MS42"/>
    <property type="match status" value="1"/>
</dbReference>
<evidence type="ECO:0000313" key="8">
    <source>
        <dbReference type="EMBL" id="BDC98028.1"/>
    </source>
</evidence>
<dbReference type="EMBL" id="AP025292">
    <property type="protein sequence ID" value="BDC98028.1"/>
    <property type="molecule type" value="Genomic_DNA"/>
</dbReference>
<evidence type="ECO:0000256" key="2">
    <source>
        <dbReference type="ARBA" id="ARBA00012682"/>
    </source>
</evidence>
<feature type="domain" description="Manganese/iron superoxide dismutase N-terminal" evidence="6">
    <location>
        <begin position="62"/>
        <end position="142"/>
    </location>
</feature>
<dbReference type="Pfam" id="PF00081">
    <property type="entry name" value="Sod_Fe_N"/>
    <property type="match status" value="1"/>
</dbReference>
<feature type="domain" description="Manganese/iron superoxide dismutase C-terminal" evidence="7">
    <location>
        <begin position="150"/>
        <end position="255"/>
    </location>
</feature>
<dbReference type="InterPro" id="IPR019832">
    <property type="entry name" value="Mn/Fe_SOD_C"/>
</dbReference>
<proteinExistence type="inferred from homology"/>
<organism evidence="8 9">
    <name type="scientific">Persicobacter psychrovividus</name>
    <dbReference type="NCBI Taxonomy" id="387638"/>
    <lineage>
        <taxon>Bacteria</taxon>
        <taxon>Pseudomonadati</taxon>
        <taxon>Bacteroidota</taxon>
        <taxon>Cytophagia</taxon>
        <taxon>Cytophagales</taxon>
        <taxon>Persicobacteraceae</taxon>
        <taxon>Persicobacter</taxon>
    </lineage>
</organism>
<dbReference type="PRINTS" id="PR01703">
    <property type="entry name" value="MNSODISMTASE"/>
</dbReference>
<reference evidence="8 9" key="1">
    <citation type="submission" date="2021-12" db="EMBL/GenBank/DDBJ databases">
        <title>Genome sequencing of bacteria with rrn-lacking chromosome and rrn-plasmid.</title>
        <authorList>
            <person name="Anda M."/>
            <person name="Iwasaki W."/>
        </authorList>
    </citation>
    <scope>NUCLEOTIDE SEQUENCE [LARGE SCALE GENOMIC DNA]</scope>
    <source>
        <strain evidence="8 9">NBRC 101262</strain>
    </source>
</reference>
<dbReference type="PROSITE" id="PS51318">
    <property type="entry name" value="TAT"/>
    <property type="match status" value="1"/>
</dbReference>
<dbReference type="InterPro" id="IPR001189">
    <property type="entry name" value="Mn/Fe_SOD"/>
</dbReference>
<evidence type="ECO:0000256" key="3">
    <source>
        <dbReference type="ARBA" id="ARBA00022723"/>
    </source>
</evidence>
<dbReference type="Proteomes" id="UP001354989">
    <property type="component" value="Chromosome"/>
</dbReference>
<dbReference type="EC" id="1.15.1.1" evidence="2 5"/>
<protein>
    <recommendedName>
        <fullName evidence="2 5">Superoxide dismutase</fullName>
        <ecNumber evidence="2 5">1.15.1.1</ecNumber>
    </recommendedName>
</protein>
<evidence type="ECO:0000256" key="4">
    <source>
        <dbReference type="ARBA" id="ARBA00023002"/>
    </source>
</evidence>
<keyword evidence="3 5" id="KW-0479">Metal-binding</keyword>
<dbReference type="PIRSF" id="PIRSF000349">
    <property type="entry name" value="SODismutase"/>
    <property type="match status" value="1"/>
</dbReference>